<accession>X1JPU9</accession>
<proteinExistence type="predicted"/>
<comment type="caution">
    <text evidence="1">The sequence shown here is derived from an EMBL/GenBank/DDBJ whole genome shotgun (WGS) entry which is preliminary data.</text>
</comment>
<organism evidence="1">
    <name type="scientific">marine sediment metagenome</name>
    <dbReference type="NCBI Taxonomy" id="412755"/>
    <lineage>
        <taxon>unclassified sequences</taxon>
        <taxon>metagenomes</taxon>
        <taxon>ecological metagenomes</taxon>
    </lineage>
</organism>
<dbReference type="Gene3D" id="3.40.50.150">
    <property type="entry name" value="Vaccinia Virus protein VP39"/>
    <property type="match status" value="1"/>
</dbReference>
<name>X1JPU9_9ZZZZ</name>
<feature type="non-terminal residue" evidence="1">
    <location>
        <position position="80"/>
    </location>
</feature>
<dbReference type="Pfam" id="PF13489">
    <property type="entry name" value="Methyltransf_23"/>
    <property type="match status" value="1"/>
</dbReference>
<dbReference type="EMBL" id="BARU01031186">
    <property type="protein sequence ID" value="GAH71823.1"/>
    <property type="molecule type" value="Genomic_DNA"/>
</dbReference>
<dbReference type="InterPro" id="IPR029063">
    <property type="entry name" value="SAM-dependent_MTases_sf"/>
</dbReference>
<dbReference type="SUPFAM" id="SSF53335">
    <property type="entry name" value="S-adenosyl-L-methionine-dependent methyltransferases"/>
    <property type="match status" value="1"/>
</dbReference>
<evidence type="ECO:0000313" key="1">
    <source>
        <dbReference type="EMBL" id="GAH71823.1"/>
    </source>
</evidence>
<sequence>MKRINKSTYTRDYFECHSRLLKDPYSYQTKRVKNIIQHLKPDKKGIILEAGCGSGGVLFELKKQGFSVYGIDFSYDAVSI</sequence>
<gene>
    <name evidence="1" type="ORF">S03H2_49364</name>
</gene>
<dbReference type="CDD" id="cd02440">
    <property type="entry name" value="AdoMet_MTases"/>
    <property type="match status" value="1"/>
</dbReference>
<dbReference type="AlphaFoldDB" id="X1JPU9"/>
<reference evidence="1" key="1">
    <citation type="journal article" date="2014" name="Front. Microbiol.">
        <title>High frequency of phylogenetically diverse reductive dehalogenase-homologous genes in deep subseafloor sedimentary metagenomes.</title>
        <authorList>
            <person name="Kawai M."/>
            <person name="Futagami T."/>
            <person name="Toyoda A."/>
            <person name="Takaki Y."/>
            <person name="Nishi S."/>
            <person name="Hori S."/>
            <person name="Arai W."/>
            <person name="Tsubouchi T."/>
            <person name="Morono Y."/>
            <person name="Uchiyama I."/>
            <person name="Ito T."/>
            <person name="Fujiyama A."/>
            <person name="Inagaki F."/>
            <person name="Takami H."/>
        </authorList>
    </citation>
    <scope>NUCLEOTIDE SEQUENCE</scope>
    <source>
        <strain evidence="1">Expedition CK06-06</strain>
    </source>
</reference>
<evidence type="ECO:0008006" key="2">
    <source>
        <dbReference type="Google" id="ProtNLM"/>
    </source>
</evidence>
<protein>
    <recommendedName>
        <fullName evidence="2">Methyltransferase domain-containing protein</fullName>
    </recommendedName>
</protein>